<sequence length="520" mass="60237">MEQIFLSVEYNGRRLNVWREDVHGYDRFFVTPLCVFDTSSVKCIQDKYSSENPNVFSFYVQLWDADAAGIVQLALKQKGIEVQPSDIIPLPMQMVRLSLNRNEKTSEITVDDRWRSYQGQPNGILFDLWTRTTNFCTKMVQDAKTDPETFLDRTKLYFEFTMFVGQKAERIINITDENEIIKELLNEIKGEKILSSQLELDEWKSVFWNDVFSKPDLQTNYLNEILTYDAKKDSFKYEEANDQKFIGDLENRYGRETIKSKKGEAGFIYGLIGGKVGGSTQTGNNENSEFINKTEIENSTYINKDNLQDYLDISKAMVKWSGEKFVPKELALQRINTKLMQTESEIFYKRVITTKLATTQELPLQVEPKYISNYSNSASPVFYEALQEAINKTDNKLNQFVNATANKIQEVFNNVTSEMQIERQAKDSDIKAKYDDLIQKLEDKTGQITAEINNVRSITNENKGVINNNFNHHETRVNQIWAEIDGIKGVLYDIKKDLTYACWMASKCHADRLKTQTWDN</sequence>
<proteinExistence type="predicted"/>
<accession>A0A914Q3Z1</accession>
<dbReference type="WBParaSite" id="PDA_v2.g25974.t1">
    <property type="protein sequence ID" value="PDA_v2.g25974.t1"/>
    <property type="gene ID" value="PDA_v2.g25974"/>
</dbReference>
<evidence type="ECO:0000313" key="2">
    <source>
        <dbReference type="WBParaSite" id="PDA_v2.g25974.t1"/>
    </source>
</evidence>
<keyword evidence="1" id="KW-1185">Reference proteome</keyword>
<dbReference type="Proteomes" id="UP000887578">
    <property type="component" value="Unplaced"/>
</dbReference>
<protein>
    <submittedName>
        <fullName evidence="2">Uncharacterized protein</fullName>
    </submittedName>
</protein>
<evidence type="ECO:0000313" key="1">
    <source>
        <dbReference type="Proteomes" id="UP000887578"/>
    </source>
</evidence>
<reference evidence="2" key="1">
    <citation type="submission" date="2022-11" db="UniProtKB">
        <authorList>
            <consortium name="WormBaseParasite"/>
        </authorList>
    </citation>
    <scope>IDENTIFICATION</scope>
</reference>
<name>A0A914Q3Z1_9BILA</name>
<organism evidence="1 2">
    <name type="scientific">Panagrolaimus davidi</name>
    <dbReference type="NCBI Taxonomy" id="227884"/>
    <lineage>
        <taxon>Eukaryota</taxon>
        <taxon>Metazoa</taxon>
        <taxon>Ecdysozoa</taxon>
        <taxon>Nematoda</taxon>
        <taxon>Chromadorea</taxon>
        <taxon>Rhabditida</taxon>
        <taxon>Tylenchina</taxon>
        <taxon>Panagrolaimomorpha</taxon>
        <taxon>Panagrolaimoidea</taxon>
        <taxon>Panagrolaimidae</taxon>
        <taxon>Panagrolaimus</taxon>
    </lineage>
</organism>
<dbReference type="AlphaFoldDB" id="A0A914Q3Z1"/>